<reference evidence="1 2" key="1">
    <citation type="submission" date="2016-05" db="EMBL/GenBank/DDBJ databases">
        <title>Complete genome sequence of a phthalic acid esters degrading Mycobacterium sp. YC-RL4.</title>
        <authorList>
            <person name="Ren L."/>
            <person name="Fan S."/>
            <person name="Ruth N."/>
            <person name="Jia Y."/>
            <person name="Wang J."/>
            <person name="Qiao C."/>
        </authorList>
    </citation>
    <scope>NUCLEOTIDE SEQUENCE [LARGE SCALE GENOMIC DNA]</scope>
    <source>
        <strain evidence="1 2">YC-RL4</strain>
        <plasmid evidence="2">pmyc1</plasmid>
    </source>
</reference>
<dbReference type="AlphaFoldDB" id="A0A172UWV4"/>
<dbReference type="EMBL" id="CP015597">
    <property type="protein sequence ID" value="ANE83523.1"/>
    <property type="molecule type" value="Genomic_DNA"/>
</dbReference>
<name>A0A172UWV4_9MYCO</name>
<sequence length="91" mass="9782">MELVVVRDPDGGTDVTVLVDGVQIDDYEEYVIDAGRGSTFGDWTESREEAIASASPAAAALLSSSYDYPPGYAYIDDAPEGWPFEDSEARA</sequence>
<dbReference type="Proteomes" id="UP000077143">
    <property type="component" value="Plasmid pMYC1"/>
</dbReference>
<protein>
    <submittedName>
        <fullName evidence="1">Uncharacterized protein</fullName>
    </submittedName>
</protein>
<evidence type="ECO:0000313" key="2">
    <source>
        <dbReference type="Proteomes" id="UP000077143"/>
    </source>
</evidence>
<geneLocation type="plasmid" evidence="2">
    <name>pmyc1</name>
</geneLocation>
<keyword evidence="1" id="KW-0614">Plasmid</keyword>
<dbReference type="KEGG" id="madi:A7U43_27700"/>
<proteinExistence type="predicted"/>
<accession>A0A172UWV4</accession>
<organism evidence="1 2">
    <name type="scientific">Mycobacterium adipatum</name>
    <dbReference type="NCBI Taxonomy" id="1682113"/>
    <lineage>
        <taxon>Bacteria</taxon>
        <taxon>Bacillati</taxon>
        <taxon>Actinomycetota</taxon>
        <taxon>Actinomycetes</taxon>
        <taxon>Mycobacteriales</taxon>
        <taxon>Mycobacteriaceae</taxon>
        <taxon>Mycobacterium</taxon>
    </lineage>
</organism>
<evidence type="ECO:0000313" key="1">
    <source>
        <dbReference type="EMBL" id="ANE83523.1"/>
    </source>
</evidence>
<keyword evidence="2" id="KW-1185">Reference proteome</keyword>
<gene>
    <name evidence="1" type="ORF">A7U43_27700</name>
</gene>